<protein>
    <submittedName>
        <fullName evidence="1">Uncharacterized protein</fullName>
    </submittedName>
</protein>
<evidence type="ECO:0000313" key="2">
    <source>
        <dbReference type="Proteomes" id="UP000015106"/>
    </source>
</evidence>
<reference evidence="1" key="3">
    <citation type="submission" date="2022-06" db="UniProtKB">
        <authorList>
            <consortium name="EnsemblPlants"/>
        </authorList>
    </citation>
    <scope>IDENTIFICATION</scope>
</reference>
<reference evidence="2" key="1">
    <citation type="journal article" date="2013" name="Nature">
        <title>Draft genome of the wheat A-genome progenitor Triticum urartu.</title>
        <authorList>
            <person name="Ling H.Q."/>
            <person name="Zhao S."/>
            <person name="Liu D."/>
            <person name="Wang J."/>
            <person name="Sun H."/>
            <person name="Zhang C."/>
            <person name="Fan H."/>
            <person name="Li D."/>
            <person name="Dong L."/>
            <person name="Tao Y."/>
            <person name="Gao C."/>
            <person name="Wu H."/>
            <person name="Li Y."/>
            <person name="Cui Y."/>
            <person name="Guo X."/>
            <person name="Zheng S."/>
            <person name="Wang B."/>
            <person name="Yu K."/>
            <person name="Liang Q."/>
            <person name="Yang W."/>
            <person name="Lou X."/>
            <person name="Chen J."/>
            <person name="Feng M."/>
            <person name="Jian J."/>
            <person name="Zhang X."/>
            <person name="Luo G."/>
            <person name="Jiang Y."/>
            <person name="Liu J."/>
            <person name="Wang Z."/>
            <person name="Sha Y."/>
            <person name="Zhang B."/>
            <person name="Wu H."/>
            <person name="Tang D."/>
            <person name="Shen Q."/>
            <person name="Xue P."/>
            <person name="Zou S."/>
            <person name="Wang X."/>
            <person name="Liu X."/>
            <person name="Wang F."/>
            <person name="Yang Y."/>
            <person name="An X."/>
            <person name="Dong Z."/>
            <person name="Zhang K."/>
            <person name="Zhang X."/>
            <person name="Luo M.C."/>
            <person name="Dvorak J."/>
            <person name="Tong Y."/>
            <person name="Wang J."/>
            <person name="Yang H."/>
            <person name="Li Z."/>
            <person name="Wang D."/>
            <person name="Zhang A."/>
            <person name="Wang J."/>
        </authorList>
    </citation>
    <scope>NUCLEOTIDE SEQUENCE</scope>
    <source>
        <strain evidence="2">cv. G1812</strain>
    </source>
</reference>
<dbReference type="AlphaFoldDB" id="A0A8R7TNH9"/>
<dbReference type="EnsemblPlants" id="TuG1812G0200005604.01.T01">
    <property type="protein sequence ID" value="TuG1812G0200005604.01.T01"/>
    <property type="gene ID" value="TuG1812G0200005604.01"/>
</dbReference>
<dbReference type="Gramene" id="TuG1812G0200005604.01.T01">
    <property type="protein sequence ID" value="TuG1812G0200005604.01.T01"/>
    <property type="gene ID" value="TuG1812G0200005604.01"/>
</dbReference>
<proteinExistence type="predicted"/>
<dbReference type="Proteomes" id="UP000015106">
    <property type="component" value="Chromosome 2"/>
</dbReference>
<accession>A0A8R7TNH9</accession>
<reference evidence="1" key="2">
    <citation type="submission" date="2018-03" db="EMBL/GenBank/DDBJ databases">
        <title>The Triticum urartu genome reveals the dynamic nature of wheat genome evolution.</title>
        <authorList>
            <person name="Ling H."/>
            <person name="Ma B."/>
            <person name="Shi X."/>
            <person name="Liu H."/>
            <person name="Dong L."/>
            <person name="Sun H."/>
            <person name="Cao Y."/>
            <person name="Gao Q."/>
            <person name="Zheng S."/>
            <person name="Li Y."/>
            <person name="Yu Y."/>
            <person name="Du H."/>
            <person name="Qi M."/>
            <person name="Li Y."/>
            <person name="Yu H."/>
            <person name="Cui Y."/>
            <person name="Wang N."/>
            <person name="Chen C."/>
            <person name="Wu H."/>
            <person name="Zhao Y."/>
            <person name="Zhang J."/>
            <person name="Li Y."/>
            <person name="Zhou W."/>
            <person name="Zhang B."/>
            <person name="Hu W."/>
            <person name="Eijk M."/>
            <person name="Tang J."/>
            <person name="Witsenboer H."/>
            <person name="Zhao S."/>
            <person name="Li Z."/>
            <person name="Zhang A."/>
            <person name="Wang D."/>
            <person name="Liang C."/>
        </authorList>
    </citation>
    <scope>NUCLEOTIDE SEQUENCE [LARGE SCALE GENOMIC DNA]</scope>
    <source>
        <strain evidence="1">cv. G1812</strain>
    </source>
</reference>
<organism evidence="1 2">
    <name type="scientific">Triticum urartu</name>
    <name type="common">Red wild einkorn</name>
    <name type="synonym">Crithodium urartu</name>
    <dbReference type="NCBI Taxonomy" id="4572"/>
    <lineage>
        <taxon>Eukaryota</taxon>
        <taxon>Viridiplantae</taxon>
        <taxon>Streptophyta</taxon>
        <taxon>Embryophyta</taxon>
        <taxon>Tracheophyta</taxon>
        <taxon>Spermatophyta</taxon>
        <taxon>Magnoliopsida</taxon>
        <taxon>Liliopsida</taxon>
        <taxon>Poales</taxon>
        <taxon>Poaceae</taxon>
        <taxon>BOP clade</taxon>
        <taxon>Pooideae</taxon>
        <taxon>Triticodae</taxon>
        <taxon>Triticeae</taxon>
        <taxon>Triticinae</taxon>
        <taxon>Triticum</taxon>
    </lineage>
</organism>
<keyword evidence="2" id="KW-1185">Reference proteome</keyword>
<evidence type="ECO:0000313" key="1">
    <source>
        <dbReference type="EnsemblPlants" id="TuG1812G0200005604.01.T01"/>
    </source>
</evidence>
<sequence length="62" mass="7052">MERTEVIHQDSCIIDSVLFAGEVSNFPFEVSNFVLQLGQPRLSGNFTPYVYHVLSHGDYSFI</sequence>
<name>A0A8R7TNH9_TRIUA</name>